<dbReference type="AlphaFoldDB" id="A0A5R9B8G6"/>
<dbReference type="InterPro" id="IPR058593">
    <property type="entry name" value="ARB_07466-like_C"/>
</dbReference>
<feature type="region of interest" description="Disordered" evidence="1">
    <location>
        <begin position="211"/>
        <end position="240"/>
    </location>
</feature>
<feature type="region of interest" description="Disordered" evidence="1">
    <location>
        <begin position="560"/>
        <end position="596"/>
    </location>
</feature>
<accession>A0A5R9B8G6</accession>
<dbReference type="PANTHER" id="PTHR37423:SF2">
    <property type="entry name" value="MEMBRANE-BOUND LYTIC MUREIN TRANSGLYCOSYLASE C"/>
    <property type="match status" value="1"/>
</dbReference>
<evidence type="ECO:0000313" key="5">
    <source>
        <dbReference type="EMBL" id="TLP94278.1"/>
    </source>
</evidence>
<name>A0A5R9B8G6_9MICC</name>
<dbReference type="Pfam" id="PF26571">
    <property type="entry name" value="VldE"/>
    <property type="match status" value="1"/>
</dbReference>
<dbReference type="Proteomes" id="UP000310458">
    <property type="component" value="Unassembled WGS sequence"/>
</dbReference>
<feature type="domain" description="ARB-07466-like C-terminal" evidence="4">
    <location>
        <begin position="473"/>
        <end position="556"/>
    </location>
</feature>
<keyword evidence="2" id="KW-0732">Signal</keyword>
<dbReference type="OrthoDB" id="9815778at2"/>
<comment type="caution">
    <text evidence="5">The sequence shown here is derived from an EMBL/GenBank/DDBJ whole genome shotgun (WGS) entry which is preliminary data.</text>
</comment>
<dbReference type="Pfam" id="PF01464">
    <property type="entry name" value="SLT"/>
    <property type="match status" value="1"/>
</dbReference>
<dbReference type="RefSeq" id="WP_138253827.1">
    <property type="nucleotide sequence ID" value="NZ_VAVZ01000036.1"/>
</dbReference>
<evidence type="ECO:0000256" key="2">
    <source>
        <dbReference type="SAM" id="SignalP"/>
    </source>
</evidence>
<organism evidence="5 6">
    <name type="scientific">Nesterenkonia salmonea</name>
    <dbReference type="NCBI Taxonomy" id="1804987"/>
    <lineage>
        <taxon>Bacteria</taxon>
        <taxon>Bacillati</taxon>
        <taxon>Actinomycetota</taxon>
        <taxon>Actinomycetes</taxon>
        <taxon>Micrococcales</taxon>
        <taxon>Micrococcaceae</taxon>
        <taxon>Nesterenkonia</taxon>
    </lineage>
</organism>
<gene>
    <name evidence="5" type="ORF">FEF26_12250</name>
</gene>
<keyword evidence="6" id="KW-1185">Reference proteome</keyword>
<dbReference type="SUPFAM" id="SSF53955">
    <property type="entry name" value="Lysozyme-like"/>
    <property type="match status" value="1"/>
</dbReference>
<protein>
    <submittedName>
        <fullName evidence="5">Lytic transglycosylase domain-containing protein</fullName>
    </submittedName>
</protein>
<dbReference type="InterPro" id="IPR008258">
    <property type="entry name" value="Transglycosylase_SLT_dom_1"/>
</dbReference>
<feature type="signal peptide" evidence="2">
    <location>
        <begin position="1"/>
        <end position="36"/>
    </location>
</feature>
<dbReference type="Gene3D" id="1.10.530.10">
    <property type="match status" value="1"/>
</dbReference>
<evidence type="ECO:0000256" key="1">
    <source>
        <dbReference type="SAM" id="MobiDB-lite"/>
    </source>
</evidence>
<sequence length="596" mass="64194">MTERSKVVVGMRRALGLTTISGLFVALVAAPTTAGATTPVNTGIQAEVASAESGPADSDLGRDTMPFQTASQQTSSSFWVLLSVWHHVDENSLGRGPMGLMEEDDLQQWGAEYGRDLPSDREVEQFDDALFYIGDMLRHAQNDIGPGLAARDLTAGYLTLSQGGGPVEGQEDVRDAMQQDWEDAVSQLPVEDVEDYAEDIVTTARQWALQGSSTGKCTPVASPDEDDSDTDASGGADSGVEIPSEYEQAVESAAEYSGFPPELIAAQIQQESGWSTDATSTVGAQGIAQFMPDTWAEFGEGDIDDPEASIEAQGAYMRHLREMVEPHADSDERVIELSLAAYNAGPGAVESNGWSVPPFEETEGYVVAIPEMANEAGGDLVVSASSGGCDDYDVPDLSDVDCEAYESGTHYDYQQGPQYPILLEDALHPAAHGGMACGIVAFHQDYDGQLPQIAGDSPFGTRSENNWGADDVTTQIPSSVGDDHPWGGAIDVALDHQYEGGQFYWSQQGQEYGREIAEFYMDNAEELNVHMVIFWEKQWMAGDGSKPWNEWDDYRGTATGWSPTDSFGQDHDGPIESSGADNAAHRNHPHISFDPG</sequence>
<reference evidence="5 6" key="1">
    <citation type="submission" date="2019-05" db="EMBL/GenBank/DDBJ databases">
        <title>Nesterenkonia sp. GY074 isolated from the Southern Atlantic Ocean.</title>
        <authorList>
            <person name="Zhang G."/>
        </authorList>
    </citation>
    <scope>NUCLEOTIDE SEQUENCE [LARGE SCALE GENOMIC DNA]</scope>
    <source>
        <strain evidence="5 6">GY074</strain>
    </source>
</reference>
<dbReference type="PANTHER" id="PTHR37423">
    <property type="entry name" value="SOLUBLE LYTIC MUREIN TRANSGLYCOSYLASE-RELATED"/>
    <property type="match status" value="1"/>
</dbReference>
<feature type="domain" description="Transglycosylase SLT" evidence="3">
    <location>
        <begin position="250"/>
        <end position="352"/>
    </location>
</feature>
<dbReference type="InterPro" id="IPR023346">
    <property type="entry name" value="Lysozyme-like_dom_sf"/>
</dbReference>
<dbReference type="EMBL" id="VAVZ01000036">
    <property type="protein sequence ID" value="TLP94278.1"/>
    <property type="molecule type" value="Genomic_DNA"/>
</dbReference>
<proteinExistence type="predicted"/>
<feature type="chain" id="PRO_5024370453" evidence="2">
    <location>
        <begin position="37"/>
        <end position="596"/>
    </location>
</feature>
<evidence type="ECO:0000259" key="4">
    <source>
        <dbReference type="Pfam" id="PF26571"/>
    </source>
</evidence>
<evidence type="ECO:0000259" key="3">
    <source>
        <dbReference type="Pfam" id="PF01464"/>
    </source>
</evidence>
<evidence type="ECO:0000313" key="6">
    <source>
        <dbReference type="Proteomes" id="UP000310458"/>
    </source>
</evidence>